<dbReference type="Proteomes" id="UP000807825">
    <property type="component" value="Unassembled WGS sequence"/>
</dbReference>
<comment type="similarity">
    <text evidence="1">Belongs to the FldB/FldC dehydratase alpha/beta subunit family.</text>
</comment>
<proteinExistence type="inferred from homology"/>
<reference evidence="5" key="1">
    <citation type="submission" date="2020-07" db="EMBL/GenBank/DDBJ databases">
        <title>Huge and variable diversity of episymbiotic CPR bacteria and DPANN archaea in groundwater ecosystems.</title>
        <authorList>
            <person name="He C.Y."/>
            <person name="Keren R."/>
            <person name="Whittaker M."/>
            <person name="Farag I.F."/>
            <person name="Doudna J."/>
            <person name="Cate J.H.D."/>
            <person name="Banfield J.F."/>
        </authorList>
    </citation>
    <scope>NUCLEOTIDE SEQUENCE</scope>
    <source>
        <strain evidence="5">NC_groundwater_1664_Pr3_B-0.1um_52_9</strain>
    </source>
</reference>
<keyword evidence="3" id="KW-0408">Iron</keyword>
<keyword evidence="4" id="KW-0411">Iron-sulfur</keyword>
<evidence type="ECO:0000256" key="3">
    <source>
        <dbReference type="ARBA" id="ARBA00023004"/>
    </source>
</evidence>
<accession>A0A9D6UZI7</accession>
<sequence>MPQGKIHRVGHACSYTPTALIHAAGFTPYRVLPVGDSPDRAGQLLHDNLCPHAKRILDRAMDEDLPDLDGMVFMNCCDAMRRLSDAWRTVRPKQGVVLVDLPVSPTDTSVSFFAGELTRLAQTLQEWSGQSFTSADISSSIDAMNEMAELLKEISKRARKGTLVGGSSRLQGLFNRGATEPLGQTMELLRSAVGAAERRPTAQNGVPVYLFGNVLPEPEAFAHFESCGVHIAGDSVCTGLRAFNRIGGGNSEDVFWRLARGLLDGPRCPRTFHPSQPGKIAEEVLAEAQACQAKGVIGYTMKFCDPYMSRLPGIRDALREAGLPLLLLDGDCTLRSIGQQRTRIEAFAEMLR</sequence>
<organism evidence="5 6">
    <name type="scientific">Desulfomonile tiedjei</name>
    <dbReference type="NCBI Taxonomy" id="2358"/>
    <lineage>
        <taxon>Bacteria</taxon>
        <taxon>Pseudomonadati</taxon>
        <taxon>Thermodesulfobacteriota</taxon>
        <taxon>Desulfomonilia</taxon>
        <taxon>Desulfomonilales</taxon>
        <taxon>Desulfomonilaceae</taxon>
        <taxon>Desulfomonile</taxon>
    </lineage>
</organism>
<comment type="caution">
    <text evidence="5">The sequence shown here is derived from an EMBL/GenBank/DDBJ whole genome shotgun (WGS) entry which is preliminary data.</text>
</comment>
<evidence type="ECO:0000256" key="4">
    <source>
        <dbReference type="ARBA" id="ARBA00023014"/>
    </source>
</evidence>
<evidence type="ECO:0000313" key="6">
    <source>
        <dbReference type="Proteomes" id="UP000807825"/>
    </source>
</evidence>
<dbReference type="InterPro" id="IPR010327">
    <property type="entry name" value="FldB/FldC_alpha/beta"/>
</dbReference>
<dbReference type="GO" id="GO:0046872">
    <property type="term" value="F:metal ion binding"/>
    <property type="evidence" value="ECO:0007669"/>
    <property type="project" value="UniProtKB-KW"/>
</dbReference>
<dbReference type="PANTHER" id="PTHR30548">
    <property type="entry name" value="2-HYDROXYGLUTARYL-COA DEHYDRATASE, D-COMPONENT-RELATED"/>
    <property type="match status" value="1"/>
</dbReference>
<dbReference type="Gene3D" id="3.40.50.11900">
    <property type="match status" value="1"/>
</dbReference>
<gene>
    <name evidence="5" type="ORF">HY912_07405</name>
</gene>
<dbReference type="PANTHER" id="PTHR30548:SF5">
    <property type="entry name" value="SUBUNIT OF OXYGEN-SENSITIVE 2-HYDROXYISOCAPROYL-COA DEHYDRATASE"/>
    <property type="match status" value="1"/>
</dbReference>
<dbReference type="Gene3D" id="3.40.50.11890">
    <property type="match status" value="1"/>
</dbReference>
<evidence type="ECO:0000256" key="2">
    <source>
        <dbReference type="ARBA" id="ARBA00022723"/>
    </source>
</evidence>
<evidence type="ECO:0000313" key="5">
    <source>
        <dbReference type="EMBL" id="MBI5249305.1"/>
    </source>
</evidence>
<name>A0A9D6UZI7_9BACT</name>
<dbReference type="EMBL" id="JACRDE010000205">
    <property type="protein sequence ID" value="MBI5249305.1"/>
    <property type="molecule type" value="Genomic_DNA"/>
</dbReference>
<dbReference type="AlphaFoldDB" id="A0A9D6UZI7"/>
<dbReference type="Pfam" id="PF06050">
    <property type="entry name" value="HGD-D"/>
    <property type="match status" value="1"/>
</dbReference>
<dbReference type="GO" id="GO:0051536">
    <property type="term" value="F:iron-sulfur cluster binding"/>
    <property type="evidence" value="ECO:0007669"/>
    <property type="project" value="UniProtKB-KW"/>
</dbReference>
<keyword evidence="2" id="KW-0479">Metal-binding</keyword>
<evidence type="ECO:0000256" key="1">
    <source>
        <dbReference type="ARBA" id="ARBA00005806"/>
    </source>
</evidence>
<protein>
    <submittedName>
        <fullName evidence="5">2-hydroxyacyl-CoA dehydratase</fullName>
    </submittedName>
</protein>